<dbReference type="SUPFAM" id="SSF51445">
    <property type="entry name" value="(Trans)glycosidases"/>
    <property type="match status" value="1"/>
</dbReference>
<dbReference type="EMBL" id="PXYW01000030">
    <property type="protein sequence ID" value="PSR32852.1"/>
    <property type="molecule type" value="Genomic_DNA"/>
</dbReference>
<dbReference type="Gene3D" id="3.20.20.300">
    <property type="entry name" value="Glycoside hydrolase, family 3, N-terminal domain"/>
    <property type="match status" value="1"/>
</dbReference>
<dbReference type="Proteomes" id="UP000242972">
    <property type="component" value="Unassembled WGS sequence"/>
</dbReference>
<dbReference type="GO" id="GO:0004553">
    <property type="term" value="F:hydrolase activity, hydrolyzing O-glycosyl compounds"/>
    <property type="evidence" value="ECO:0007669"/>
    <property type="project" value="InterPro"/>
</dbReference>
<sequence>MGYLKDGGNTVTPRDIGQLLTVGFDGFEAPSSLLGAIRQGRVGGVILFSRNIHDASQLRHLTSSLQEAAQLGSHPPLFISIDQEGGPVRRLRETFVPLPSAMAMAASGNQEAAARLIYLSAIEMMGLGINQNYAPDLDVNNNPLNPVIGVRSFGEDPEFVARWGRLYLEATQSAGMIATGKHFPGHGDTDQDSHTALPLVPHERPRLEAVELLPFRIAIASGLRAIMTAHVVFPAFDPVPYRPATISPAILRDLMRHELGFSGLVVTDCMEMDAIKNNVGTAQGTFLAIDAGADQVLISHTAQLQEASYDRLSRGAINGELSATRLKEALRSVSDTKSQIRATPFMADRAEAQHLAQTIWEGAVAGVGALDRLPLMGELTLVTFSGTRQTPAMDQSTGVVPPLVQLLHPRVQKHFALDQDPNEDAIAMVHRAARGMPLVVALDQAIRHPRQLRLLARPWTDGLIVALALSSPYDLRRIPVGSIGLTAFDPSGEAQAALVKALQGKIFPSAQWPITLEVRNR</sequence>
<evidence type="ECO:0000256" key="2">
    <source>
        <dbReference type="ARBA" id="ARBA00022801"/>
    </source>
</evidence>
<gene>
    <name evidence="5" type="ORF">C7B46_12260</name>
</gene>
<dbReference type="AlphaFoldDB" id="A0A2T2XEJ6"/>
<name>A0A2T2XEJ6_9FIRM</name>
<dbReference type="InterPro" id="IPR050226">
    <property type="entry name" value="NagZ_Beta-hexosaminidase"/>
</dbReference>
<evidence type="ECO:0000313" key="6">
    <source>
        <dbReference type="Proteomes" id="UP000242972"/>
    </source>
</evidence>
<dbReference type="Pfam" id="PF00933">
    <property type="entry name" value="Glyco_hydro_3"/>
    <property type="match status" value="1"/>
</dbReference>
<dbReference type="PANTHER" id="PTHR30480">
    <property type="entry name" value="BETA-HEXOSAMINIDASE-RELATED"/>
    <property type="match status" value="1"/>
</dbReference>
<feature type="domain" description="Glycoside hydrolase family 3 N-terminal" evidence="4">
    <location>
        <begin position="15"/>
        <end position="333"/>
    </location>
</feature>
<reference evidence="5 6" key="1">
    <citation type="journal article" date="2014" name="BMC Genomics">
        <title>Comparison of environmental and isolate Sulfobacillus genomes reveals diverse carbon, sulfur, nitrogen, and hydrogen metabolisms.</title>
        <authorList>
            <person name="Justice N.B."/>
            <person name="Norman A."/>
            <person name="Brown C.T."/>
            <person name="Singh A."/>
            <person name="Thomas B.C."/>
            <person name="Banfield J.F."/>
        </authorList>
    </citation>
    <scope>NUCLEOTIDE SEQUENCE [LARGE SCALE GENOMIC DNA]</scope>
    <source>
        <strain evidence="5">AMDSBA4</strain>
    </source>
</reference>
<dbReference type="PANTHER" id="PTHR30480:SF16">
    <property type="entry name" value="GLYCOSIDE HYDROLASE FAMILY 3 DOMAIN PROTEIN"/>
    <property type="match status" value="1"/>
</dbReference>
<dbReference type="InterPro" id="IPR001764">
    <property type="entry name" value="Glyco_hydro_3_N"/>
</dbReference>
<evidence type="ECO:0000259" key="4">
    <source>
        <dbReference type="Pfam" id="PF00933"/>
    </source>
</evidence>
<dbReference type="GO" id="GO:0005975">
    <property type="term" value="P:carbohydrate metabolic process"/>
    <property type="evidence" value="ECO:0007669"/>
    <property type="project" value="InterPro"/>
</dbReference>
<proteinExistence type="inferred from homology"/>
<accession>A0A2T2XEJ6</accession>
<protein>
    <submittedName>
        <fullName evidence="5">Beta-N-acetylhexosaminidase</fullName>
    </submittedName>
</protein>
<evidence type="ECO:0000256" key="1">
    <source>
        <dbReference type="ARBA" id="ARBA00005336"/>
    </source>
</evidence>
<dbReference type="InterPro" id="IPR017853">
    <property type="entry name" value="GH"/>
</dbReference>
<dbReference type="InterPro" id="IPR036962">
    <property type="entry name" value="Glyco_hydro_3_N_sf"/>
</dbReference>
<dbReference type="GO" id="GO:0009254">
    <property type="term" value="P:peptidoglycan turnover"/>
    <property type="evidence" value="ECO:0007669"/>
    <property type="project" value="TreeGrafter"/>
</dbReference>
<keyword evidence="2" id="KW-0378">Hydrolase</keyword>
<dbReference type="NCBIfam" id="NF003740">
    <property type="entry name" value="PRK05337.1"/>
    <property type="match status" value="1"/>
</dbReference>
<evidence type="ECO:0000256" key="3">
    <source>
        <dbReference type="ARBA" id="ARBA00023295"/>
    </source>
</evidence>
<organism evidence="5 6">
    <name type="scientific">Sulfobacillus benefaciens</name>
    <dbReference type="NCBI Taxonomy" id="453960"/>
    <lineage>
        <taxon>Bacteria</taxon>
        <taxon>Bacillati</taxon>
        <taxon>Bacillota</taxon>
        <taxon>Clostridia</taxon>
        <taxon>Eubacteriales</taxon>
        <taxon>Clostridiales Family XVII. Incertae Sedis</taxon>
        <taxon>Sulfobacillus</taxon>
    </lineage>
</organism>
<comment type="similarity">
    <text evidence="1">Belongs to the glycosyl hydrolase 3 family.</text>
</comment>
<evidence type="ECO:0000313" key="5">
    <source>
        <dbReference type="EMBL" id="PSR32852.1"/>
    </source>
</evidence>
<keyword evidence="3" id="KW-0326">Glycosidase</keyword>
<comment type="caution">
    <text evidence="5">The sequence shown here is derived from an EMBL/GenBank/DDBJ whole genome shotgun (WGS) entry which is preliminary data.</text>
</comment>